<proteinExistence type="predicted"/>
<protein>
    <submittedName>
        <fullName evidence="2">Uncharacterized protein</fullName>
    </submittedName>
</protein>
<organism evidence="2 3">
    <name type="scientific">Phyllosticta citricarpa</name>
    <dbReference type="NCBI Taxonomy" id="55181"/>
    <lineage>
        <taxon>Eukaryota</taxon>
        <taxon>Fungi</taxon>
        <taxon>Dikarya</taxon>
        <taxon>Ascomycota</taxon>
        <taxon>Pezizomycotina</taxon>
        <taxon>Dothideomycetes</taxon>
        <taxon>Dothideomycetes incertae sedis</taxon>
        <taxon>Botryosphaeriales</taxon>
        <taxon>Phyllostictaceae</taxon>
        <taxon>Phyllosticta</taxon>
    </lineage>
</organism>
<dbReference type="Proteomes" id="UP001365128">
    <property type="component" value="Unassembled WGS sequence"/>
</dbReference>
<keyword evidence="1" id="KW-0472">Membrane</keyword>
<keyword evidence="3" id="KW-1185">Reference proteome</keyword>
<evidence type="ECO:0000256" key="1">
    <source>
        <dbReference type="SAM" id="Phobius"/>
    </source>
</evidence>
<gene>
    <name evidence="2" type="ORF">IWX46DRAFT_157591</name>
</gene>
<dbReference type="EMBL" id="JBBPDW010000021">
    <property type="protein sequence ID" value="KAK7543233.1"/>
    <property type="molecule type" value="Genomic_DNA"/>
</dbReference>
<feature type="transmembrane region" description="Helical" evidence="1">
    <location>
        <begin position="45"/>
        <end position="64"/>
    </location>
</feature>
<comment type="caution">
    <text evidence="2">The sequence shown here is derived from an EMBL/GenBank/DDBJ whole genome shotgun (WGS) entry which is preliminary data.</text>
</comment>
<sequence>MSGPGLPSLSLLIIVVNKRLSASLGRLFWSSGVEVRQAGGRTGWFDFLPLFFYIVLMPVVRSVLLYSANGSRVGEVVDRARQASRRQIG</sequence>
<accession>A0ABR1M838</accession>
<evidence type="ECO:0000313" key="3">
    <source>
        <dbReference type="Proteomes" id="UP001365128"/>
    </source>
</evidence>
<evidence type="ECO:0000313" key="2">
    <source>
        <dbReference type="EMBL" id="KAK7543233.1"/>
    </source>
</evidence>
<keyword evidence="1" id="KW-1133">Transmembrane helix</keyword>
<reference evidence="2 3" key="1">
    <citation type="submission" date="2024-04" db="EMBL/GenBank/DDBJ databases">
        <title>Phyllosticta paracitricarpa is synonymous to the EU quarantine fungus P. citricarpa based on phylogenomic analyses.</title>
        <authorList>
            <consortium name="Lawrence Berkeley National Laboratory"/>
            <person name="Van Ingen-Buijs V.A."/>
            <person name="Van Westerhoven A.C."/>
            <person name="Haridas S."/>
            <person name="Skiadas P."/>
            <person name="Martin F."/>
            <person name="Groenewald J.Z."/>
            <person name="Crous P.W."/>
            <person name="Seidl M.F."/>
        </authorList>
    </citation>
    <scope>NUCLEOTIDE SEQUENCE [LARGE SCALE GENOMIC DNA]</scope>
    <source>
        <strain evidence="2 3">CBS 122670</strain>
    </source>
</reference>
<keyword evidence="1" id="KW-0812">Transmembrane</keyword>
<name>A0ABR1M838_9PEZI</name>